<dbReference type="Proteomes" id="UP001230188">
    <property type="component" value="Unassembled WGS sequence"/>
</dbReference>
<evidence type="ECO:0000256" key="1">
    <source>
        <dbReference type="ARBA" id="ARBA00023157"/>
    </source>
</evidence>
<dbReference type="AlphaFoldDB" id="A0AAD7UNS2"/>
<keyword evidence="2" id="KW-0732">Signal</keyword>
<dbReference type="Pfam" id="PF00085">
    <property type="entry name" value="Thioredoxin"/>
    <property type="match status" value="1"/>
</dbReference>
<keyword evidence="5" id="KW-1185">Reference proteome</keyword>
<dbReference type="EMBL" id="JAQMWT010000013">
    <property type="protein sequence ID" value="KAJ8614034.1"/>
    <property type="molecule type" value="Genomic_DNA"/>
</dbReference>
<evidence type="ECO:0000313" key="5">
    <source>
        <dbReference type="Proteomes" id="UP001230188"/>
    </source>
</evidence>
<organism evidence="4 5">
    <name type="scientific">Chrysophaeum taylorii</name>
    <dbReference type="NCBI Taxonomy" id="2483200"/>
    <lineage>
        <taxon>Eukaryota</taxon>
        <taxon>Sar</taxon>
        <taxon>Stramenopiles</taxon>
        <taxon>Ochrophyta</taxon>
        <taxon>Pelagophyceae</taxon>
        <taxon>Pelagomonadales</taxon>
        <taxon>Pelagomonadaceae</taxon>
        <taxon>Chrysophaeum</taxon>
    </lineage>
</organism>
<reference evidence="4" key="1">
    <citation type="submission" date="2023-01" db="EMBL/GenBank/DDBJ databases">
        <title>Metagenome sequencing of chrysophaentin producing Chrysophaeum taylorii.</title>
        <authorList>
            <person name="Davison J."/>
            <person name="Bewley C."/>
        </authorList>
    </citation>
    <scope>NUCLEOTIDE SEQUENCE</scope>
    <source>
        <strain evidence="4">NIES-1699</strain>
    </source>
</reference>
<dbReference type="InterPro" id="IPR013766">
    <property type="entry name" value="Thioredoxin_domain"/>
</dbReference>
<protein>
    <recommendedName>
        <fullName evidence="3">Thioredoxin domain-containing protein</fullName>
    </recommendedName>
</protein>
<gene>
    <name evidence="4" type="ORF">CTAYLR_009611</name>
</gene>
<feature type="chain" id="PRO_5042210068" description="Thioredoxin domain-containing protein" evidence="2">
    <location>
        <begin position="19"/>
        <end position="145"/>
    </location>
</feature>
<dbReference type="InterPro" id="IPR017937">
    <property type="entry name" value="Thioredoxin_CS"/>
</dbReference>
<accession>A0AAD7UNS2</accession>
<keyword evidence="1" id="KW-1015">Disulfide bond</keyword>
<evidence type="ECO:0000256" key="2">
    <source>
        <dbReference type="SAM" id="SignalP"/>
    </source>
</evidence>
<feature type="domain" description="Thioredoxin" evidence="3">
    <location>
        <begin position="16"/>
        <end position="137"/>
    </location>
</feature>
<dbReference type="PRINTS" id="PR00421">
    <property type="entry name" value="THIOREDOXIN"/>
</dbReference>
<dbReference type="PROSITE" id="PS51352">
    <property type="entry name" value="THIOREDOXIN_2"/>
    <property type="match status" value="1"/>
</dbReference>
<evidence type="ECO:0000259" key="3">
    <source>
        <dbReference type="PROSITE" id="PS51352"/>
    </source>
</evidence>
<evidence type="ECO:0000313" key="4">
    <source>
        <dbReference type="EMBL" id="KAJ8614034.1"/>
    </source>
</evidence>
<dbReference type="CDD" id="cd02947">
    <property type="entry name" value="TRX_family"/>
    <property type="match status" value="1"/>
</dbReference>
<dbReference type="Gene3D" id="3.40.30.10">
    <property type="entry name" value="Glutaredoxin"/>
    <property type="match status" value="1"/>
</dbReference>
<sequence>MAMLGRLLLVAVVGAALRSRPTQRREALRVRGGDVEQPSDLEAFHAAIKADKIVVIDFSATWCGPCKMIGPAFASLAQQMPEVGFVKVDVDEVPEASAEYDVSALPTFVFLKEGAEVARFSGASLSKLRDTLADVGATVPSNDIF</sequence>
<name>A0AAD7UNS2_9STRA</name>
<comment type="caution">
    <text evidence="4">The sequence shown here is derived from an EMBL/GenBank/DDBJ whole genome shotgun (WGS) entry which is preliminary data.</text>
</comment>
<dbReference type="PROSITE" id="PS00194">
    <property type="entry name" value="THIOREDOXIN_1"/>
    <property type="match status" value="1"/>
</dbReference>
<feature type="signal peptide" evidence="2">
    <location>
        <begin position="1"/>
        <end position="18"/>
    </location>
</feature>
<dbReference type="PANTHER" id="PTHR46115">
    <property type="entry name" value="THIOREDOXIN-LIKE PROTEIN 1"/>
    <property type="match status" value="1"/>
</dbReference>
<dbReference type="InterPro" id="IPR036249">
    <property type="entry name" value="Thioredoxin-like_sf"/>
</dbReference>
<dbReference type="SUPFAM" id="SSF52833">
    <property type="entry name" value="Thioredoxin-like"/>
    <property type="match status" value="1"/>
</dbReference>
<proteinExistence type="predicted"/>